<dbReference type="InterPro" id="IPR011608">
    <property type="entry name" value="PRD"/>
</dbReference>
<dbReference type="PROSITE" id="PS51372">
    <property type="entry name" value="PRD_2"/>
    <property type="match status" value="1"/>
</dbReference>
<dbReference type="InterPro" id="IPR036662">
    <property type="entry name" value="PTS_EIIA_man-typ_sf"/>
</dbReference>
<dbReference type="SUPFAM" id="SSF53062">
    <property type="entry name" value="PTS system fructose IIA component-like"/>
    <property type="match status" value="1"/>
</dbReference>
<dbReference type="InterPro" id="IPR025662">
    <property type="entry name" value="Sigma_54_int_dom_ATP-bd_1"/>
</dbReference>
<dbReference type="InterPro" id="IPR036390">
    <property type="entry name" value="WH_DNA-bd_sf"/>
</dbReference>
<dbReference type="SUPFAM" id="SSF46785">
    <property type="entry name" value="Winged helix' DNA-binding domain"/>
    <property type="match status" value="1"/>
</dbReference>
<dbReference type="InterPro" id="IPR004701">
    <property type="entry name" value="PTS_EIIA_man-typ"/>
</dbReference>
<dbReference type="GO" id="GO:0006355">
    <property type="term" value="P:regulation of DNA-templated transcription"/>
    <property type="evidence" value="ECO:0007669"/>
    <property type="project" value="InterPro"/>
</dbReference>
<sequence length="856" mass="98026">MKRSRYVIYDHLEELSIQQKQVTTSEIAESTGLSRNVVTTYLSQLLEEGLVSKYGTRPVYWLPKKASADPFSAFIGTEGSLKEEIDQCKAAVTYPPKGFPVLITGESGVGKSYLATLIHDYAISQEVIETTGRFVTLNCADYANNPELLSSVLFGYRKGAFTGADQDTEGLVKQADGGYLFLDEVHRLNSENQEKLFTLLDLGKYYPLGEKDQAIQVNVRFIFATTESLDDTLLRTFRRRVPMVVHLPAFHERPIHERLKITLSNFIEESKNLEKHFTLSLSELFQLVNRPYKGNLGDLKNRVRLQCARAFMEQKEQTTITIGSEKEGTIQISNETNSDSTIDHFFENRLVQLLEAVLLPEKITEINECRFLIQTEIKKIRRQLDHSDLTTLIVASYLEKLRHQSVLHRGRYGIFSTLSEESLQQAALILYLFVESSEKPVLKTDVILLVKERYPRSFYLIGEFIDGLSSSMTLPSEGIDYLICLFLFILIGEESHEIERVPFLCLLLSHGSMASSIQAVVNNLCQNYLFEAFDMPIDASIQQIISEVTKFIQKQTKQHQEVILLFDMGSLSQMYKEIKKHSDADLMVINNVTTAMALDIGLKVQQQLSFKEIAAKAEGYKELTNVQYYEGISQNKNIIVSCMSGVGLSEEIKRIMTHCLHEETEIITMDYKDLKHTLNSHDLEYFSNTQLILTTTDIESFEGLSIVNIYDVMEQTGADELKRSLMQNGETEENCSTLLEQLLQFFTLEGIGARLQFLNPKIVIQEVQEIVEKYEQYYELKLAGRDLLNISMHIALMIERLMVNTEEENLPEELGTEKKEFYDVSKNIFYAVEKKYNISVDDYELSLMYELLRMHF</sequence>
<keyword evidence="12" id="KW-1185">Reference proteome</keyword>
<dbReference type="GO" id="GO:0009401">
    <property type="term" value="P:phosphoenolpyruvate-dependent sugar phosphotransferase system"/>
    <property type="evidence" value="ECO:0007669"/>
    <property type="project" value="InterPro"/>
</dbReference>
<dbReference type="InterPro" id="IPR036388">
    <property type="entry name" value="WH-like_DNA-bd_sf"/>
</dbReference>
<dbReference type="RefSeq" id="WP_010779153.1">
    <property type="nucleotide sequence ID" value="NZ_ASWH01000002.1"/>
</dbReference>
<dbReference type="GO" id="GO:0005524">
    <property type="term" value="F:ATP binding"/>
    <property type="evidence" value="ECO:0007669"/>
    <property type="project" value="UniProtKB-KW"/>
</dbReference>
<dbReference type="SUPFAM" id="SSF63520">
    <property type="entry name" value="PTS-regulatory domain, PRD"/>
    <property type="match status" value="1"/>
</dbReference>
<dbReference type="Gene3D" id="3.40.50.510">
    <property type="entry name" value="Phosphotransferase system, mannose-type IIA component"/>
    <property type="match status" value="1"/>
</dbReference>
<dbReference type="Pfam" id="PF00158">
    <property type="entry name" value="Sigma54_activat"/>
    <property type="match status" value="1"/>
</dbReference>
<feature type="domain" description="PRD" evidence="8">
    <location>
        <begin position="758"/>
        <end position="856"/>
    </location>
</feature>
<evidence type="ECO:0000313" key="12">
    <source>
        <dbReference type="Proteomes" id="UP000014160"/>
    </source>
</evidence>
<dbReference type="InterPro" id="IPR036634">
    <property type="entry name" value="PRD_sf"/>
</dbReference>
<dbReference type="InterPro" id="IPR002078">
    <property type="entry name" value="Sigma_54_int"/>
</dbReference>
<evidence type="ECO:0000256" key="5">
    <source>
        <dbReference type="ARBA" id="ARBA00023125"/>
    </source>
</evidence>
<proteinExistence type="predicted"/>
<keyword evidence="2" id="KW-0808">Transferase</keyword>
<reference evidence="10 12" key="2">
    <citation type="submission" date="2013-03" db="EMBL/GenBank/DDBJ databases">
        <title>The Genome Sequence of Enterococcus gilvus ATCC BAA-350 (PacBio/Illumina hybrid assembly).</title>
        <authorList>
            <consortium name="The Broad Institute Genomics Platform"/>
            <consortium name="The Broad Institute Genome Sequencing Center for Infectious Disease"/>
            <person name="Earl A."/>
            <person name="Russ C."/>
            <person name="Gilmore M."/>
            <person name="Surin D."/>
            <person name="Walker B."/>
            <person name="Young S."/>
            <person name="Zeng Q."/>
            <person name="Gargeya S."/>
            <person name="Fitzgerald M."/>
            <person name="Haas B."/>
            <person name="Abouelleil A."/>
            <person name="Allen A.W."/>
            <person name="Alvarado L."/>
            <person name="Arachchi H.M."/>
            <person name="Berlin A.M."/>
            <person name="Chapman S.B."/>
            <person name="Gainer-Dewar J."/>
            <person name="Goldberg J."/>
            <person name="Griggs A."/>
            <person name="Gujja S."/>
            <person name="Hansen M."/>
            <person name="Howarth C."/>
            <person name="Imamovic A."/>
            <person name="Ireland A."/>
            <person name="Larimer J."/>
            <person name="McCowan C."/>
            <person name="Murphy C."/>
            <person name="Pearson M."/>
            <person name="Poon T.W."/>
            <person name="Priest M."/>
            <person name="Roberts A."/>
            <person name="Saif S."/>
            <person name="Shea T."/>
            <person name="Sisk P."/>
            <person name="Sykes S."/>
            <person name="Wortman J."/>
            <person name="Nusbaum C."/>
            <person name="Birren B."/>
        </authorList>
    </citation>
    <scope>NUCLEOTIDE SEQUENCE [LARGE SCALE GENOMIC DNA]</scope>
    <source>
        <strain evidence="10 12">ATCC BAA-350</strain>
    </source>
</reference>
<dbReference type="eggNOG" id="COG3933">
    <property type="taxonomic scope" value="Bacteria"/>
</dbReference>
<gene>
    <name evidence="10" type="ORF">I592_03657</name>
    <name evidence="9" type="ORF">UKC_00704</name>
</gene>
<dbReference type="Pfam" id="PF00874">
    <property type="entry name" value="PRD"/>
    <property type="match status" value="1"/>
</dbReference>
<dbReference type="HOGENOM" id="CLU_014204_1_0_9"/>
<keyword evidence="3" id="KW-0547">Nucleotide-binding</keyword>
<dbReference type="GO" id="GO:0016020">
    <property type="term" value="C:membrane"/>
    <property type="evidence" value="ECO:0007669"/>
    <property type="project" value="InterPro"/>
</dbReference>
<evidence type="ECO:0000256" key="4">
    <source>
        <dbReference type="ARBA" id="ARBA00022840"/>
    </source>
</evidence>
<keyword evidence="4" id="KW-0067">ATP-binding</keyword>
<keyword evidence="5" id="KW-0238">DNA-binding</keyword>
<evidence type="ECO:0000256" key="2">
    <source>
        <dbReference type="ARBA" id="ARBA00022679"/>
    </source>
</evidence>
<dbReference type="Gene3D" id="3.40.50.300">
    <property type="entry name" value="P-loop containing nucleotide triphosphate hydrolases"/>
    <property type="match status" value="1"/>
</dbReference>
<evidence type="ECO:0000313" key="11">
    <source>
        <dbReference type="Proteomes" id="UP000013750"/>
    </source>
</evidence>
<dbReference type="PROSITE" id="PS51096">
    <property type="entry name" value="PTS_EIIA_TYPE_4"/>
    <property type="match status" value="1"/>
</dbReference>
<dbReference type="OrthoDB" id="9771372at2"/>
<dbReference type="PANTHER" id="PTHR32071">
    <property type="entry name" value="TRANSCRIPTIONAL REGULATORY PROTEIN"/>
    <property type="match status" value="1"/>
</dbReference>
<dbReference type="InterPro" id="IPR027417">
    <property type="entry name" value="P-loop_NTPase"/>
</dbReference>
<dbReference type="eggNOG" id="COG1221">
    <property type="taxonomic scope" value="Bacteria"/>
</dbReference>
<evidence type="ECO:0000256" key="3">
    <source>
        <dbReference type="ARBA" id="ARBA00022741"/>
    </source>
</evidence>
<dbReference type="Pfam" id="PF03610">
    <property type="entry name" value="EIIA-man"/>
    <property type="match status" value="1"/>
</dbReference>
<dbReference type="GO" id="GO:0003677">
    <property type="term" value="F:DNA binding"/>
    <property type="evidence" value="ECO:0007669"/>
    <property type="project" value="UniProtKB-KW"/>
</dbReference>
<dbReference type="SUPFAM" id="SSF52540">
    <property type="entry name" value="P-loop containing nucleoside triphosphate hydrolases"/>
    <property type="match status" value="1"/>
</dbReference>
<evidence type="ECO:0000259" key="8">
    <source>
        <dbReference type="PROSITE" id="PS51372"/>
    </source>
</evidence>
<name>R2XS34_9ENTE</name>
<dbReference type="CDD" id="cd00090">
    <property type="entry name" value="HTH_ARSR"/>
    <property type="match status" value="1"/>
</dbReference>
<dbReference type="PANTHER" id="PTHR32071:SF38">
    <property type="entry name" value="PSP OPERON TRANSCRIPTIONAL ACTIVATOR"/>
    <property type="match status" value="1"/>
</dbReference>
<evidence type="ECO:0000313" key="9">
    <source>
        <dbReference type="EMBL" id="EOI57729.1"/>
    </source>
</evidence>
<dbReference type="PROSITE" id="PS50045">
    <property type="entry name" value="SIGMA54_INTERACT_4"/>
    <property type="match status" value="1"/>
</dbReference>
<dbReference type="Proteomes" id="UP000013750">
    <property type="component" value="Unassembled WGS sequence"/>
</dbReference>
<evidence type="ECO:0000256" key="1">
    <source>
        <dbReference type="ARBA" id="ARBA00020887"/>
    </source>
</evidence>
<dbReference type="SMART" id="SM00382">
    <property type="entry name" value="AAA"/>
    <property type="match status" value="1"/>
</dbReference>
<dbReference type="InterPro" id="IPR011991">
    <property type="entry name" value="ArsR-like_HTH"/>
</dbReference>
<dbReference type="Gene3D" id="1.10.10.10">
    <property type="entry name" value="Winged helix-like DNA-binding domain superfamily/Winged helix DNA-binding domain"/>
    <property type="match status" value="1"/>
</dbReference>
<dbReference type="EMBL" id="AJDQ01000004">
    <property type="protein sequence ID" value="EOI57729.1"/>
    <property type="molecule type" value="Genomic_DNA"/>
</dbReference>
<reference evidence="9 11" key="1">
    <citation type="submission" date="2013-02" db="EMBL/GenBank/DDBJ databases">
        <title>The Genome Sequence of Enterococcus gilvus ATCC BAA-350.</title>
        <authorList>
            <consortium name="The Broad Institute Genome Sequencing Platform"/>
            <consortium name="The Broad Institute Genome Sequencing Center for Infectious Disease"/>
            <person name="Earl A.M."/>
            <person name="Gilmore M.S."/>
            <person name="Lebreton F."/>
            <person name="Walker B."/>
            <person name="Young S.K."/>
            <person name="Zeng Q."/>
            <person name="Gargeya S."/>
            <person name="Fitzgerald M."/>
            <person name="Haas B."/>
            <person name="Abouelleil A."/>
            <person name="Alvarado L."/>
            <person name="Arachchi H.M."/>
            <person name="Berlin A.M."/>
            <person name="Chapman S.B."/>
            <person name="Dewar J."/>
            <person name="Goldberg J."/>
            <person name="Griggs A."/>
            <person name="Gujja S."/>
            <person name="Hansen M."/>
            <person name="Howarth C."/>
            <person name="Imamovic A."/>
            <person name="Larimer J."/>
            <person name="McCowan C."/>
            <person name="Murphy C."/>
            <person name="Neiman D."/>
            <person name="Pearson M."/>
            <person name="Priest M."/>
            <person name="Roberts A."/>
            <person name="Saif S."/>
            <person name="Shea T."/>
            <person name="Sisk P."/>
            <person name="Sykes S."/>
            <person name="Wortman J."/>
            <person name="Nusbaum C."/>
            <person name="Birren B."/>
        </authorList>
    </citation>
    <scope>NUCLEOTIDE SEQUENCE [LARGE SCALE GENOMIC DNA]</scope>
    <source>
        <strain evidence="9 11">ATCC BAA-350</strain>
    </source>
</reference>
<dbReference type="EMBL" id="ASWH01000002">
    <property type="protein sequence ID" value="EOW79517.1"/>
    <property type="molecule type" value="Genomic_DNA"/>
</dbReference>
<feature type="domain" description="Sigma-54 factor interaction" evidence="6">
    <location>
        <begin position="74"/>
        <end position="308"/>
    </location>
</feature>
<comment type="caution">
    <text evidence="9">The sequence shown here is derived from an EMBL/GenBank/DDBJ whole genome shotgun (WGS) entry which is preliminary data.</text>
</comment>
<dbReference type="AlphaFoldDB" id="R2XS34"/>
<dbReference type="PROSITE" id="PS00675">
    <property type="entry name" value="SIGMA54_INTERACT_1"/>
    <property type="match status" value="1"/>
</dbReference>
<dbReference type="Gene3D" id="1.10.1790.10">
    <property type="entry name" value="PRD domain"/>
    <property type="match status" value="1"/>
</dbReference>
<evidence type="ECO:0000259" key="6">
    <source>
        <dbReference type="PROSITE" id="PS50045"/>
    </source>
</evidence>
<dbReference type="Proteomes" id="UP000014160">
    <property type="component" value="Unassembled WGS sequence"/>
</dbReference>
<dbReference type="InterPro" id="IPR003593">
    <property type="entry name" value="AAA+_ATPase"/>
</dbReference>
<dbReference type="GO" id="GO:0016740">
    <property type="term" value="F:transferase activity"/>
    <property type="evidence" value="ECO:0007669"/>
    <property type="project" value="UniProtKB-KW"/>
</dbReference>
<protein>
    <recommendedName>
        <fullName evidence="1">DNA translocase FtsK</fullName>
    </recommendedName>
</protein>
<evidence type="ECO:0000313" key="10">
    <source>
        <dbReference type="EMBL" id="EOW79517.1"/>
    </source>
</evidence>
<dbReference type="CDD" id="cd00009">
    <property type="entry name" value="AAA"/>
    <property type="match status" value="1"/>
</dbReference>
<organism evidence="9 11">
    <name type="scientific">Enterococcus gilvus ATCC BAA-350</name>
    <dbReference type="NCBI Taxonomy" id="1158614"/>
    <lineage>
        <taxon>Bacteria</taxon>
        <taxon>Bacillati</taxon>
        <taxon>Bacillota</taxon>
        <taxon>Bacilli</taxon>
        <taxon>Lactobacillales</taxon>
        <taxon>Enterococcaceae</taxon>
        <taxon>Enterococcus</taxon>
    </lineage>
</organism>
<dbReference type="PATRIC" id="fig|1158614.3.peg.729"/>
<evidence type="ECO:0000259" key="7">
    <source>
        <dbReference type="PROSITE" id="PS51096"/>
    </source>
</evidence>
<feature type="domain" description="PTS EIIA type-4" evidence="7">
    <location>
        <begin position="502"/>
        <end position="632"/>
    </location>
</feature>
<accession>R2XS34</accession>